<keyword evidence="2" id="KW-1133">Transmembrane helix</keyword>
<dbReference type="STRING" id="1136941.ACH46_13235"/>
<accession>A0A0N9NAA7</accession>
<feature type="transmembrane region" description="Helical" evidence="2">
    <location>
        <begin position="44"/>
        <end position="62"/>
    </location>
</feature>
<protein>
    <submittedName>
        <fullName evidence="3">Uncharacterized protein</fullName>
    </submittedName>
</protein>
<organism evidence="3 4">
    <name type="scientific">Gordonia phthalatica</name>
    <dbReference type="NCBI Taxonomy" id="1136941"/>
    <lineage>
        <taxon>Bacteria</taxon>
        <taxon>Bacillati</taxon>
        <taxon>Actinomycetota</taxon>
        <taxon>Actinomycetes</taxon>
        <taxon>Mycobacteriales</taxon>
        <taxon>Gordoniaceae</taxon>
        <taxon>Gordonia</taxon>
    </lineage>
</organism>
<feature type="transmembrane region" description="Helical" evidence="2">
    <location>
        <begin position="68"/>
        <end position="89"/>
    </location>
</feature>
<keyword evidence="4" id="KW-1185">Reference proteome</keyword>
<proteinExistence type="predicted"/>
<name>A0A0N9NAA7_9ACTN</name>
<dbReference type="AlphaFoldDB" id="A0A0N9NAA7"/>
<keyword evidence="2" id="KW-0472">Membrane</keyword>
<dbReference type="KEGG" id="goq:ACH46_13235"/>
<dbReference type="RefSeq" id="WP_062393338.1">
    <property type="nucleotide sequence ID" value="NZ_CP011853.1"/>
</dbReference>
<feature type="region of interest" description="Disordered" evidence="1">
    <location>
        <begin position="1"/>
        <end position="27"/>
    </location>
</feature>
<dbReference type="PATRIC" id="fig|1136941.3.peg.2693"/>
<evidence type="ECO:0000256" key="1">
    <source>
        <dbReference type="SAM" id="MobiDB-lite"/>
    </source>
</evidence>
<gene>
    <name evidence="3" type="ORF">ACH46_13235</name>
</gene>
<feature type="compositionally biased region" description="Pro residues" evidence="1">
    <location>
        <begin position="17"/>
        <end position="27"/>
    </location>
</feature>
<dbReference type="EMBL" id="CP011853">
    <property type="protein sequence ID" value="ALG85264.1"/>
    <property type="molecule type" value="Genomic_DNA"/>
</dbReference>
<feature type="transmembrane region" description="Helical" evidence="2">
    <location>
        <begin position="96"/>
        <end position="114"/>
    </location>
</feature>
<dbReference type="Proteomes" id="UP000063789">
    <property type="component" value="Chromosome"/>
</dbReference>
<evidence type="ECO:0000313" key="4">
    <source>
        <dbReference type="Proteomes" id="UP000063789"/>
    </source>
</evidence>
<keyword evidence="2" id="KW-0812">Transmembrane</keyword>
<reference evidence="4" key="1">
    <citation type="submission" date="2015-06" db="EMBL/GenBank/DDBJ databases">
        <title>Complete genome sequence and metabolic analysis of phthalate degradation pathway in Gordonia sp. QH-11.</title>
        <authorList>
            <person name="Jin D."/>
            <person name="Kong X."/>
            <person name="Bai Z."/>
        </authorList>
    </citation>
    <scope>NUCLEOTIDE SEQUENCE [LARGE SCALE GENOMIC DNA]</scope>
    <source>
        <strain evidence="4">QH-11</strain>
    </source>
</reference>
<evidence type="ECO:0000313" key="3">
    <source>
        <dbReference type="EMBL" id="ALG85264.1"/>
    </source>
</evidence>
<evidence type="ECO:0000256" key="2">
    <source>
        <dbReference type="SAM" id="Phobius"/>
    </source>
</evidence>
<reference evidence="3 4" key="2">
    <citation type="journal article" date="2017" name="Int. J. Syst. Evol. Microbiol.">
        <title>Gordonia phthalatica sp. nov., a di-n-butyl phthalate-degrading bacterium isolated from activated sludge.</title>
        <authorList>
            <person name="Jin D."/>
            <person name="Kong X."/>
            <person name="Jia M."/>
            <person name="Yu X."/>
            <person name="Wang X."/>
            <person name="Zhuang X."/>
            <person name="Deng Y."/>
            <person name="Bai Z."/>
        </authorList>
    </citation>
    <scope>NUCLEOTIDE SEQUENCE [LARGE SCALE GENOMIC DNA]</scope>
    <source>
        <strain evidence="3 4">QH-11</strain>
    </source>
</reference>
<sequence length="132" mass="14087">MTNPFNNPFGAHEPDRTPSPLPEWQPIHPAPTAAPRPISVVSKVFGWILLLFGALITIAALVDWSKPGMSIGMTFFGLTFVLVGQTMIWRTLPWRIAGPVAGVLMVISLLIVGATSEPSADHAAAHPITVIG</sequence>